<accession>A0A5C3NVS8</accession>
<keyword evidence="4" id="KW-0378">Hydrolase</keyword>
<evidence type="ECO:0000256" key="2">
    <source>
        <dbReference type="SAM" id="MobiDB-lite"/>
    </source>
</evidence>
<dbReference type="STRING" id="1314778.A0A5C3NVS8"/>
<keyword evidence="5" id="KW-1185">Reference proteome</keyword>
<keyword evidence="4" id="KW-0645">Protease</keyword>
<evidence type="ECO:0000313" key="5">
    <source>
        <dbReference type="Proteomes" id="UP000308197"/>
    </source>
</evidence>
<dbReference type="InterPro" id="IPR034164">
    <property type="entry name" value="Pepsin-like_dom"/>
</dbReference>
<dbReference type="Proteomes" id="UP000308197">
    <property type="component" value="Unassembled WGS sequence"/>
</dbReference>
<sequence>MHQLRKVESSYQLRGHRDSKHAGVGGAVPRRASGLTLIEVQNTSFRFHGSIPAGTCPISELWLAANDRRWASQADGVPTSDANASSTFTDLNAPLSISYGSGAARVNLGQDFVEFAGFEGSDQVFGVVTQISNNLLTSPVSGLMGLGFKSISSSGAMPLWQALAKIRGSLDQPLMAFQLTHFVDVQNAYALEPGGTFNLGAVNTSLYTGDIDYQPIPEGQQGYWIQELTGLTVNGQSVSLDAGSASYAAIDTGTTLVGRPADSISALYAHIPGSEALTGDDAGYYTYLMAVRTPSSPAWLTYGGHRFAA</sequence>
<dbReference type="PANTHER" id="PTHR47966:SF6">
    <property type="entry name" value="PEPTIDASE A1 DOMAIN-CONTAINING PROTEIN"/>
    <property type="match status" value="1"/>
</dbReference>
<gene>
    <name evidence="4" type="ORF">K466DRAFT_605598</name>
</gene>
<feature type="region of interest" description="Disordered" evidence="2">
    <location>
        <begin position="1"/>
        <end position="27"/>
    </location>
</feature>
<dbReference type="CDD" id="cd05471">
    <property type="entry name" value="pepsin_like"/>
    <property type="match status" value="1"/>
</dbReference>
<evidence type="ECO:0000313" key="4">
    <source>
        <dbReference type="EMBL" id="TFK80120.1"/>
    </source>
</evidence>
<dbReference type="InterPro" id="IPR033121">
    <property type="entry name" value="PEPTIDASE_A1"/>
</dbReference>
<dbReference type="Gene3D" id="2.40.70.10">
    <property type="entry name" value="Acid Proteases"/>
    <property type="match status" value="2"/>
</dbReference>
<dbReference type="InterPro" id="IPR021109">
    <property type="entry name" value="Peptidase_aspartic_dom_sf"/>
</dbReference>
<dbReference type="SUPFAM" id="SSF50630">
    <property type="entry name" value="Acid proteases"/>
    <property type="match status" value="1"/>
</dbReference>
<dbReference type="EMBL" id="ML211843">
    <property type="protein sequence ID" value="TFK80120.1"/>
    <property type="molecule type" value="Genomic_DNA"/>
</dbReference>
<dbReference type="InterPro" id="IPR001461">
    <property type="entry name" value="Aspartic_peptidase_A1"/>
</dbReference>
<dbReference type="PANTHER" id="PTHR47966">
    <property type="entry name" value="BETA-SITE APP-CLEAVING ENZYME, ISOFORM A-RELATED"/>
    <property type="match status" value="1"/>
</dbReference>
<dbReference type="Pfam" id="PF00026">
    <property type="entry name" value="Asp"/>
    <property type="match status" value="1"/>
</dbReference>
<reference evidence="4 5" key="1">
    <citation type="journal article" date="2019" name="Nat. Ecol. Evol.">
        <title>Megaphylogeny resolves global patterns of mushroom evolution.</title>
        <authorList>
            <person name="Varga T."/>
            <person name="Krizsan K."/>
            <person name="Foldi C."/>
            <person name="Dima B."/>
            <person name="Sanchez-Garcia M."/>
            <person name="Sanchez-Ramirez S."/>
            <person name="Szollosi G.J."/>
            <person name="Szarkandi J.G."/>
            <person name="Papp V."/>
            <person name="Albert L."/>
            <person name="Andreopoulos W."/>
            <person name="Angelini C."/>
            <person name="Antonin V."/>
            <person name="Barry K.W."/>
            <person name="Bougher N.L."/>
            <person name="Buchanan P."/>
            <person name="Buyck B."/>
            <person name="Bense V."/>
            <person name="Catcheside P."/>
            <person name="Chovatia M."/>
            <person name="Cooper J."/>
            <person name="Damon W."/>
            <person name="Desjardin D."/>
            <person name="Finy P."/>
            <person name="Geml J."/>
            <person name="Haridas S."/>
            <person name="Hughes K."/>
            <person name="Justo A."/>
            <person name="Karasinski D."/>
            <person name="Kautmanova I."/>
            <person name="Kiss B."/>
            <person name="Kocsube S."/>
            <person name="Kotiranta H."/>
            <person name="LaButti K.M."/>
            <person name="Lechner B.E."/>
            <person name="Liimatainen K."/>
            <person name="Lipzen A."/>
            <person name="Lukacs Z."/>
            <person name="Mihaltcheva S."/>
            <person name="Morgado L.N."/>
            <person name="Niskanen T."/>
            <person name="Noordeloos M.E."/>
            <person name="Ohm R.A."/>
            <person name="Ortiz-Santana B."/>
            <person name="Ovrebo C."/>
            <person name="Racz N."/>
            <person name="Riley R."/>
            <person name="Savchenko A."/>
            <person name="Shiryaev A."/>
            <person name="Soop K."/>
            <person name="Spirin V."/>
            <person name="Szebenyi C."/>
            <person name="Tomsovsky M."/>
            <person name="Tulloss R.E."/>
            <person name="Uehling J."/>
            <person name="Grigoriev I.V."/>
            <person name="Vagvolgyi C."/>
            <person name="Papp T."/>
            <person name="Martin F.M."/>
            <person name="Miettinen O."/>
            <person name="Hibbett D.S."/>
            <person name="Nagy L.G."/>
        </authorList>
    </citation>
    <scope>NUCLEOTIDE SEQUENCE [LARGE SCALE GENOMIC DNA]</scope>
    <source>
        <strain evidence="4 5">HHB13444</strain>
    </source>
</reference>
<dbReference type="GO" id="GO:0006508">
    <property type="term" value="P:proteolysis"/>
    <property type="evidence" value="ECO:0007669"/>
    <property type="project" value="UniProtKB-KW"/>
</dbReference>
<feature type="domain" description="Peptidase A1" evidence="3">
    <location>
        <begin position="47"/>
        <end position="309"/>
    </location>
</feature>
<dbReference type="PROSITE" id="PS51767">
    <property type="entry name" value="PEPTIDASE_A1"/>
    <property type="match status" value="1"/>
</dbReference>
<organism evidence="4 5">
    <name type="scientific">Polyporus arcularius HHB13444</name>
    <dbReference type="NCBI Taxonomy" id="1314778"/>
    <lineage>
        <taxon>Eukaryota</taxon>
        <taxon>Fungi</taxon>
        <taxon>Dikarya</taxon>
        <taxon>Basidiomycota</taxon>
        <taxon>Agaricomycotina</taxon>
        <taxon>Agaricomycetes</taxon>
        <taxon>Polyporales</taxon>
        <taxon>Polyporaceae</taxon>
        <taxon>Polyporus</taxon>
    </lineage>
</organism>
<dbReference type="AlphaFoldDB" id="A0A5C3NVS8"/>
<dbReference type="GO" id="GO:0004190">
    <property type="term" value="F:aspartic-type endopeptidase activity"/>
    <property type="evidence" value="ECO:0007669"/>
    <property type="project" value="InterPro"/>
</dbReference>
<dbReference type="InParanoid" id="A0A5C3NVS8"/>
<comment type="similarity">
    <text evidence="1">Belongs to the peptidase A1 family.</text>
</comment>
<evidence type="ECO:0000259" key="3">
    <source>
        <dbReference type="PROSITE" id="PS51767"/>
    </source>
</evidence>
<name>A0A5C3NVS8_9APHY</name>
<protein>
    <submittedName>
        <fullName evidence="4">Acid protease</fullName>
    </submittedName>
</protein>
<proteinExistence type="inferred from homology"/>
<evidence type="ECO:0000256" key="1">
    <source>
        <dbReference type="ARBA" id="ARBA00007447"/>
    </source>
</evidence>